<dbReference type="InterPro" id="IPR007947">
    <property type="entry name" value="CD164_MGC24"/>
</dbReference>
<dbReference type="AlphaFoldDB" id="A0A914BME8"/>
<feature type="chain" id="PRO_5036815129" evidence="10">
    <location>
        <begin position="21"/>
        <end position="164"/>
    </location>
</feature>
<comment type="similarity">
    <text evidence="2">Belongs to the CD164 family.</text>
</comment>
<dbReference type="GO" id="GO:0031410">
    <property type="term" value="C:cytoplasmic vesicle"/>
    <property type="evidence" value="ECO:0007669"/>
    <property type="project" value="TreeGrafter"/>
</dbReference>
<feature type="compositionally biased region" description="Low complexity" evidence="8">
    <location>
        <begin position="54"/>
        <end position="82"/>
    </location>
</feature>
<keyword evidence="3 9" id="KW-0812">Transmembrane</keyword>
<proteinExistence type="inferred from homology"/>
<dbReference type="PANTHER" id="PTHR11337">
    <property type="entry name" value="MUCIN/PORIMIN"/>
    <property type="match status" value="1"/>
</dbReference>
<keyword evidence="5 9" id="KW-1133">Transmembrane helix</keyword>
<evidence type="ECO:0000256" key="10">
    <source>
        <dbReference type="SAM" id="SignalP"/>
    </source>
</evidence>
<evidence type="ECO:0000256" key="5">
    <source>
        <dbReference type="ARBA" id="ARBA00022989"/>
    </source>
</evidence>
<feature type="signal peptide" evidence="10">
    <location>
        <begin position="1"/>
        <end position="20"/>
    </location>
</feature>
<evidence type="ECO:0000256" key="8">
    <source>
        <dbReference type="SAM" id="MobiDB-lite"/>
    </source>
</evidence>
<dbReference type="RefSeq" id="XP_038076926.1">
    <property type="nucleotide sequence ID" value="XM_038220998.1"/>
</dbReference>
<evidence type="ECO:0000313" key="11">
    <source>
        <dbReference type="EnsemblMetazoa" id="XP_038076926.1"/>
    </source>
</evidence>
<dbReference type="PANTHER" id="PTHR11337:SF8">
    <property type="entry name" value="VISGUN, ISOFORM E"/>
    <property type="match status" value="1"/>
</dbReference>
<comment type="subcellular location">
    <subcellularLocation>
        <location evidence="1">Membrane</location>
        <topology evidence="1">Single-pass type I membrane protein</topology>
    </subcellularLocation>
</comment>
<organism evidence="11 12">
    <name type="scientific">Patiria miniata</name>
    <name type="common">Bat star</name>
    <name type="synonym">Asterina miniata</name>
    <dbReference type="NCBI Taxonomy" id="46514"/>
    <lineage>
        <taxon>Eukaryota</taxon>
        <taxon>Metazoa</taxon>
        <taxon>Echinodermata</taxon>
        <taxon>Eleutherozoa</taxon>
        <taxon>Asterozoa</taxon>
        <taxon>Asteroidea</taxon>
        <taxon>Valvatacea</taxon>
        <taxon>Valvatida</taxon>
        <taxon>Asterinidae</taxon>
        <taxon>Patiria</taxon>
    </lineage>
</organism>
<evidence type="ECO:0000256" key="3">
    <source>
        <dbReference type="ARBA" id="ARBA00022692"/>
    </source>
</evidence>
<dbReference type="GeneID" id="119744834"/>
<evidence type="ECO:0000256" key="9">
    <source>
        <dbReference type="SAM" id="Phobius"/>
    </source>
</evidence>
<dbReference type="GO" id="GO:0016020">
    <property type="term" value="C:membrane"/>
    <property type="evidence" value="ECO:0007669"/>
    <property type="project" value="UniProtKB-SubCell"/>
</dbReference>
<keyword evidence="6 9" id="KW-0472">Membrane</keyword>
<name>A0A914BME8_PATMI</name>
<dbReference type="Pfam" id="PF05283">
    <property type="entry name" value="MGC-24"/>
    <property type="match status" value="1"/>
</dbReference>
<keyword evidence="4 10" id="KW-0732">Signal</keyword>
<evidence type="ECO:0000256" key="4">
    <source>
        <dbReference type="ARBA" id="ARBA00022729"/>
    </source>
</evidence>
<evidence type="ECO:0000256" key="6">
    <source>
        <dbReference type="ARBA" id="ARBA00023136"/>
    </source>
</evidence>
<reference evidence="11" key="1">
    <citation type="submission" date="2022-11" db="UniProtKB">
        <authorList>
            <consortium name="EnsemblMetazoa"/>
        </authorList>
    </citation>
    <scope>IDENTIFICATION</scope>
</reference>
<feature type="region of interest" description="Disordered" evidence="8">
    <location>
        <begin position="41"/>
        <end position="123"/>
    </location>
</feature>
<sequence>MDTRVLLLVALAAFISTAGAPPTGTPDTVGPDDVTTKTAVTEGPAIVTTQGAVTTKPPTTPAGKTSPTPNPTTAPTLAPTEATETKQPATLAPTAGKATKTPSTDSGPTKPVGPTVKPTPAPSKGGFDAASFIGGIVLGIAIVLIIGFGYSFYKTRRDKNYHTL</sequence>
<dbReference type="EnsemblMetazoa" id="XM_038220998.1">
    <property type="protein sequence ID" value="XP_038076926.1"/>
    <property type="gene ID" value="LOC119744834"/>
</dbReference>
<dbReference type="OMA" id="CQNDVAT"/>
<evidence type="ECO:0000256" key="7">
    <source>
        <dbReference type="ARBA" id="ARBA00023180"/>
    </source>
</evidence>
<keyword evidence="7" id="KW-0325">Glycoprotein</keyword>
<keyword evidence="12" id="KW-1185">Reference proteome</keyword>
<feature type="transmembrane region" description="Helical" evidence="9">
    <location>
        <begin position="129"/>
        <end position="153"/>
    </location>
</feature>
<evidence type="ECO:0000256" key="1">
    <source>
        <dbReference type="ARBA" id="ARBA00004479"/>
    </source>
</evidence>
<feature type="compositionally biased region" description="Low complexity" evidence="8">
    <location>
        <begin position="107"/>
        <end position="118"/>
    </location>
</feature>
<protein>
    <submittedName>
        <fullName evidence="11">Uncharacterized protein</fullName>
    </submittedName>
</protein>
<evidence type="ECO:0000256" key="2">
    <source>
        <dbReference type="ARBA" id="ARBA00005341"/>
    </source>
</evidence>
<evidence type="ECO:0000313" key="12">
    <source>
        <dbReference type="Proteomes" id="UP000887568"/>
    </source>
</evidence>
<accession>A0A914BME8</accession>
<dbReference type="Proteomes" id="UP000887568">
    <property type="component" value="Unplaced"/>
</dbReference>